<sequence>MNKLCYVLSVFFISACTVGPDYQKPELTTPKHWQNLPATPMSHYQDAWWQSFHDPILNELISEASKANLDLKQALSRIQDARAQKASVFASALPSVSVNNSISKRLNSISGGGGANNSVGGGFGVGNQLINIFQNGFDAQWEIDLFGGVRRAAENAEALLDSEIENSRAIYVSLLAEVAKNYLVLRSNQQLQNITEANLKIQRETAALTKLREQSGLENSLNRLQAEAQIADTQAQLPIYQRDAQLTIHALSVLLGQEPNALTKKLSPVAAMPNVSTLMIPALPSELLQRRPDIRKAERQLAAANAAIGIATAELYPKVNLSAFIGLQNTRITDFTPLGKSWSTAAALSTPLFNWGKLSANIDSKEAQYQSQLHAYQTTVLTAFKEVEDALTAYRQQQLRAQALLTAENAHQTALTVAQERYQKGLTDYIDMLKSQEQLYQNQLEQIKSQAEQASQLIALYKALGGGWQTQPELDGVCKTCKKNVAETLHEYSKAVTQIRR</sequence>
<reference evidence="5" key="1">
    <citation type="submission" date="2015-03" db="EMBL/GenBank/DDBJ databases">
        <title>Draft genome sequence of a novel methanotroph (Sn10-6) isolated from flooded ricefield rhizosphere in India.</title>
        <authorList>
            <person name="Pandit P.S."/>
            <person name="Pore S.D."/>
            <person name="Arora P."/>
            <person name="Kapse N.G."/>
            <person name="Dhakephalkar P.K."/>
            <person name="Rahalkar M.C."/>
        </authorList>
    </citation>
    <scope>NUCLEOTIDE SEQUENCE [LARGE SCALE GENOMIC DNA]</scope>
    <source>
        <strain evidence="5">Sn10-6</strain>
    </source>
</reference>
<comment type="subcellular location">
    <subcellularLocation>
        <location evidence="2">Cell outer membrane</location>
        <topology evidence="2">Lipid-anchor</topology>
    </subcellularLocation>
</comment>
<dbReference type="NCBIfam" id="TIGR01845">
    <property type="entry name" value="outer_NodT"/>
    <property type="match status" value="1"/>
</dbReference>
<protein>
    <submittedName>
        <fullName evidence="4">Multidrug transporter</fullName>
    </submittedName>
</protein>
<evidence type="ECO:0000256" key="2">
    <source>
        <dbReference type="RuleBase" id="RU362097"/>
    </source>
</evidence>
<dbReference type="EMBL" id="LAJX01000178">
    <property type="protein sequence ID" value="KJV05751.1"/>
    <property type="molecule type" value="Genomic_DNA"/>
</dbReference>
<dbReference type="RefSeq" id="WP_045779969.1">
    <property type="nucleotide sequence ID" value="NZ_LAJX01000178.1"/>
</dbReference>
<dbReference type="PANTHER" id="PTHR30203:SF25">
    <property type="entry name" value="OUTER MEMBRANE PROTEIN-RELATED"/>
    <property type="match status" value="1"/>
</dbReference>
<dbReference type="InterPro" id="IPR003423">
    <property type="entry name" value="OMP_efflux"/>
</dbReference>
<keyword evidence="5" id="KW-1185">Reference proteome</keyword>
<reference evidence="4 5" key="2">
    <citation type="journal article" date="2016" name="Microb. Ecol.">
        <title>Genome Characteristics of a Novel Type I Methanotroph (Sn10-6) Isolated from a Flooded Indian Rice Field.</title>
        <authorList>
            <person name="Rahalkar M.C."/>
            <person name="Pandit P.S."/>
            <person name="Dhakephalkar P.K."/>
            <person name="Pore S."/>
            <person name="Arora P."/>
            <person name="Kapse N."/>
        </authorList>
    </citation>
    <scope>NUCLEOTIDE SEQUENCE [LARGE SCALE GENOMIC DNA]</scope>
    <source>
        <strain evidence="4 5">Sn10-6</strain>
    </source>
</reference>
<feature type="coiled-coil region" evidence="3">
    <location>
        <begin position="57"/>
        <end position="84"/>
    </location>
</feature>
<keyword evidence="2" id="KW-1134">Transmembrane beta strand</keyword>
<dbReference type="SUPFAM" id="SSF56954">
    <property type="entry name" value="Outer membrane efflux proteins (OEP)"/>
    <property type="match status" value="1"/>
</dbReference>
<keyword evidence="2" id="KW-0812">Transmembrane</keyword>
<keyword evidence="3" id="KW-0175">Coiled coil</keyword>
<dbReference type="Pfam" id="PF02321">
    <property type="entry name" value="OEP"/>
    <property type="match status" value="2"/>
</dbReference>
<dbReference type="PROSITE" id="PS51257">
    <property type="entry name" value="PROKAR_LIPOPROTEIN"/>
    <property type="match status" value="1"/>
</dbReference>
<comment type="similarity">
    <text evidence="1 2">Belongs to the outer membrane factor (OMF) (TC 1.B.17) family.</text>
</comment>
<dbReference type="OrthoDB" id="9770517at2"/>
<keyword evidence="2" id="KW-0472">Membrane</keyword>
<dbReference type="PANTHER" id="PTHR30203">
    <property type="entry name" value="OUTER MEMBRANE CATION EFFLUX PROTEIN"/>
    <property type="match status" value="1"/>
</dbReference>
<dbReference type="Proteomes" id="UP000033684">
    <property type="component" value="Unassembled WGS sequence"/>
</dbReference>
<evidence type="ECO:0000313" key="5">
    <source>
        <dbReference type="Proteomes" id="UP000033684"/>
    </source>
</evidence>
<dbReference type="Gene3D" id="2.20.200.10">
    <property type="entry name" value="Outer membrane efflux proteins (OEP)"/>
    <property type="match status" value="1"/>
</dbReference>
<evidence type="ECO:0000256" key="1">
    <source>
        <dbReference type="ARBA" id="ARBA00007613"/>
    </source>
</evidence>
<comment type="caution">
    <text evidence="4">The sequence shown here is derived from an EMBL/GenBank/DDBJ whole genome shotgun (WGS) entry which is preliminary data.</text>
</comment>
<keyword evidence="2" id="KW-0564">Palmitate</keyword>
<accession>A0A0F3IG77</accession>
<dbReference type="InterPro" id="IPR010131">
    <property type="entry name" value="MdtP/NodT-like"/>
</dbReference>
<organism evidence="4 5">
    <name type="scientific">Methylocucumis oryzae</name>
    <dbReference type="NCBI Taxonomy" id="1632867"/>
    <lineage>
        <taxon>Bacteria</taxon>
        <taxon>Pseudomonadati</taxon>
        <taxon>Pseudomonadota</taxon>
        <taxon>Gammaproteobacteria</taxon>
        <taxon>Methylococcales</taxon>
        <taxon>Methylococcaceae</taxon>
        <taxon>Methylocucumis</taxon>
    </lineage>
</organism>
<keyword evidence="2" id="KW-0449">Lipoprotein</keyword>
<dbReference type="GO" id="GO:0009279">
    <property type="term" value="C:cell outer membrane"/>
    <property type="evidence" value="ECO:0007669"/>
    <property type="project" value="UniProtKB-SubCell"/>
</dbReference>
<name>A0A0F3IG77_9GAMM</name>
<gene>
    <name evidence="4" type="ORF">VZ94_15815</name>
</gene>
<evidence type="ECO:0000256" key="3">
    <source>
        <dbReference type="SAM" id="Coils"/>
    </source>
</evidence>
<proteinExistence type="inferred from homology"/>
<evidence type="ECO:0000313" key="4">
    <source>
        <dbReference type="EMBL" id="KJV05751.1"/>
    </source>
</evidence>
<dbReference type="GO" id="GO:0015562">
    <property type="term" value="F:efflux transmembrane transporter activity"/>
    <property type="evidence" value="ECO:0007669"/>
    <property type="project" value="InterPro"/>
</dbReference>
<feature type="coiled-coil region" evidence="3">
    <location>
        <begin position="430"/>
        <end position="464"/>
    </location>
</feature>
<dbReference type="AlphaFoldDB" id="A0A0F3IG77"/>
<dbReference type="Gene3D" id="1.20.1600.10">
    <property type="entry name" value="Outer membrane efflux proteins (OEP)"/>
    <property type="match status" value="1"/>
</dbReference>